<accession>A0A0A1DS85</accession>
<evidence type="ECO:0000313" key="2">
    <source>
        <dbReference type="EMBL" id="AIY20219.2"/>
    </source>
</evidence>
<dbReference type="eggNOG" id="COG2411">
    <property type="taxonomic scope" value="Bacteria"/>
</dbReference>
<gene>
    <name evidence="2" type="ORF">KR76_26895</name>
</gene>
<organism evidence="2 3">
    <name type="scientific">Nocardioides simplex</name>
    <name type="common">Arthrobacter simplex</name>
    <dbReference type="NCBI Taxonomy" id="2045"/>
    <lineage>
        <taxon>Bacteria</taxon>
        <taxon>Bacillati</taxon>
        <taxon>Actinomycetota</taxon>
        <taxon>Actinomycetes</taxon>
        <taxon>Propionibacteriales</taxon>
        <taxon>Nocardioidaceae</taxon>
        <taxon>Pimelobacter</taxon>
    </lineage>
</organism>
<sequence length="270" mass="29112">MLGHVMMRPAELEGVRAGTVDLAFRRWDRPRVKVGSRLRTAVGVIEVVSVEEVALSRLRADDARRAGAASLAALKAALSAQPDRADRPVFRVGLTYGGADPREALRATVPDAAEIRTILTGLDRLDTASPIGPWTRTTLRIIDRNPEVRAPDLAAELGRETPDFKKDVRKLKERGLTESLAIGYRLSPRGEAVLDSEDGPRERAPRRTGTPLPRTIGAPATRALRAVDVHTLEAVSGWRRADLAALHGVGPIALDRLEAAMAAIGLGYAP</sequence>
<proteinExistence type="predicted"/>
<dbReference type="SUPFAM" id="SSF46785">
    <property type="entry name" value="Winged helix' DNA-binding domain"/>
    <property type="match status" value="1"/>
</dbReference>
<protein>
    <submittedName>
        <fullName evidence="2">Uncharacterized protein</fullName>
    </submittedName>
</protein>
<keyword evidence="3" id="KW-1185">Reference proteome</keyword>
<evidence type="ECO:0000313" key="3">
    <source>
        <dbReference type="Proteomes" id="UP000030300"/>
    </source>
</evidence>
<dbReference type="HOGENOM" id="CLU_092016_0_0_11"/>
<dbReference type="Proteomes" id="UP000030300">
    <property type="component" value="Chromosome"/>
</dbReference>
<dbReference type="KEGG" id="psim:KR76_26895"/>
<dbReference type="STRING" id="2045.KR76_26895"/>
<reference evidence="2 3" key="1">
    <citation type="journal article" date="2015" name="Genome Announc.">
        <title>Complete Genome Sequence of Steroid-Transforming Nocardioides simplex VKM Ac-2033D.</title>
        <authorList>
            <person name="Shtratnikova V.Y."/>
            <person name="Schelkunov M.I."/>
            <person name="Pekov Y.A."/>
            <person name="Fokina V.V."/>
            <person name="Logacheva M.D."/>
            <person name="Sokolov S.L."/>
            <person name="Bragin E.Y."/>
            <person name="Ashapkin V.V."/>
            <person name="Donova M.V."/>
        </authorList>
    </citation>
    <scope>NUCLEOTIDE SEQUENCE [LARGE SCALE GENOMIC DNA]</scope>
    <source>
        <strain evidence="2 3">VKM Ac-2033D</strain>
    </source>
</reference>
<evidence type="ECO:0000256" key="1">
    <source>
        <dbReference type="SAM" id="MobiDB-lite"/>
    </source>
</evidence>
<dbReference type="AlphaFoldDB" id="A0A0A1DS85"/>
<dbReference type="InterPro" id="IPR036390">
    <property type="entry name" value="WH_DNA-bd_sf"/>
</dbReference>
<dbReference type="EMBL" id="CP009896">
    <property type="protein sequence ID" value="AIY20219.2"/>
    <property type="molecule type" value="Genomic_DNA"/>
</dbReference>
<name>A0A0A1DS85_NOCSI</name>
<feature type="region of interest" description="Disordered" evidence="1">
    <location>
        <begin position="191"/>
        <end position="216"/>
    </location>
</feature>